<sequence length="268" mass="30707">MNLLNLELPGTVPVAFMPDLVPDGQIIHKGILSPDMKEYYYTISDPSFENFDVYVIRKENEQWTEPITAFFNSEFDEHGISFSPDGNTLYFSSTRPVYIVDVQPTWHIWKSDKVDGSWTDPVFVDIPNMRDKLVSHPVITNSGTLYFHSSNLDYSDMDLYHSKQVDGKFRNAEKLSISLNADKCTPYVSPDEKFLVFATIGEQLELYVSFNDGQGNWTRTKRLNDRINASGQGNPYVTPDNQLLFFTTDQDGKWQVKWVNIGSELNSD</sequence>
<evidence type="ECO:0000313" key="3">
    <source>
        <dbReference type="EMBL" id="MCA6076787.1"/>
    </source>
</evidence>
<dbReference type="AlphaFoldDB" id="A0A9X1HQP6"/>
<name>A0A9X1HQP6_9BACT</name>
<evidence type="ECO:0000313" key="4">
    <source>
        <dbReference type="Proteomes" id="UP001139409"/>
    </source>
</evidence>
<dbReference type="RefSeq" id="WP_225697600.1">
    <property type="nucleotide sequence ID" value="NZ_JAIXNE010000002.1"/>
</dbReference>
<dbReference type="Gene3D" id="2.120.10.30">
    <property type="entry name" value="TolB, C-terminal domain"/>
    <property type="match status" value="2"/>
</dbReference>
<protein>
    <submittedName>
        <fullName evidence="1">Uncharacterized protein</fullName>
    </submittedName>
</protein>
<reference evidence="1" key="1">
    <citation type="submission" date="2021-09" db="EMBL/GenBank/DDBJ databases">
        <title>Fulvivirga sp. isolated from coastal sediment.</title>
        <authorList>
            <person name="Yu H."/>
        </authorList>
    </citation>
    <scope>NUCLEOTIDE SEQUENCE</scope>
    <source>
        <strain evidence="1">1062</strain>
    </source>
</reference>
<dbReference type="EMBL" id="JAIXNE010000004">
    <property type="protein sequence ID" value="MCA6076787.1"/>
    <property type="molecule type" value="Genomic_DNA"/>
</dbReference>
<evidence type="ECO:0000313" key="2">
    <source>
        <dbReference type="EMBL" id="MCA6075659.1"/>
    </source>
</evidence>
<dbReference type="EMBL" id="JAIXNE010000003">
    <property type="protein sequence ID" value="MCA6075659.1"/>
    <property type="molecule type" value="Genomic_DNA"/>
</dbReference>
<accession>A0A9X1HQP6</accession>
<dbReference type="EMBL" id="JAIXNE010000002">
    <property type="protein sequence ID" value="MCA6074482.1"/>
    <property type="molecule type" value="Genomic_DNA"/>
</dbReference>
<organism evidence="1 4">
    <name type="scientific">Fulvivirga sedimenti</name>
    <dbReference type="NCBI Taxonomy" id="2879465"/>
    <lineage>
        <taxon>Bacteria</taxon>
        <taxon>Pseudomonadati</taxon>
        <taxon>Bacteroidota</taxon>
        <taxon>Cytophagia</taxon>
        <taxon>Cytophagales</taxon>
        <taxon>Fulvivirgaceae</taxon>
        <taxon>Fulvivirga</taxon>
    </lineage>
</organism>
<comment type="caution">
    <text evidence="1">The sequence shown here is derived from an EMBL/GenBank/DDBJ whole genome shotgun (WGS) entry which is preliminary data.</text>
</comment>
<dbReference type="Pfam" id="PF07676">
    <property type="entry name" value="PD40"/>
    <property type="match status" value="2"/>
</dbReference>
<dbReference type="InterPro" id="IPR011659">
    <property type="entry name" value="WD40"/>
</dbReference>
<keyword evidence="4" id="KW-1185">Reference proteome</keyword>
<proteinExistence type="predicted"/>
<evidence type="ECO:0000313" key="1">
    <source>
        <dbReference type="EMBL" id="MCA6074482.1"/>
    </source>
</evidence>
<gene>
    <name evidence="1" type="ORF">LDX50_06360</name>
    <name evidence="2" type="ORF">LDX50_12330</name>
    <name evidence="3" type="ORF">LDX50_18050</name>
</gene>
<dbReference type="SUPFAM" id="SSF82171">
    <property type="entry name" value="DPP6 N-terminal domain-like"/>
    <property type="match status" value="1"/>
</dbReference>
<dbReference type="Proteomes" id="UP001139409">
    <property type="component" value="Unassembled WGS sequence"/>
</dbReference>
<dbReference type="InterPro" id="IPR011042">
    <property type="entry name" value="6-blade_b-propeller_TolB-like"/>
</dbReference>